<dbReference type="InterPro" id="IPR012902">
    <property type="entry name" value="N_methyl_site"/>
</dbReference>
<dbReference type="OrthoDB" id="5453991at2"/>
<name>T2GCU1_MEGG1</name>
<evidence type="ECO:0000313" key="2">
    <source>
        <dbReference type="EMBL" id="AGW14400.1"/>
    </source>
</evidence>
<reference evidence="2 3" key="1">
    <citation type="journal article" date="2013" name="J. Bacteriol.">
        <title>Roles of HynAB and Ech, the only two hydrogenases found in the model sulfate reducer Desulfovibrio gigas.</title>
        <authorList>
            <person name="Morais-Silva F.O."/>
            <person name="Santos C.I."/>
            <person name="Rodrigues R."/>
            <person name="Pereira I.A."/>
            <person name="Rodrigues-Pousada C."/>
        </authorList>
    </citation>
    <scope>NUCLEOTIDE SEQUENCE [LARGE SCALE GENOMIC DNA]</scope>
    <source>
        <strain evidence="3">ATCC 19364 / DSM 1382 / NCIMB 9332 / VKM B-1759</strain>
    </source>
</reference>
<reference evidence="3" key="2">
    <citation type="submission" date="2013-07" db="EMBL/GenBank/DDBJ databases">
        <authorList>
            <person name="Morais-Silva F.O."/>
            <person name="Rezende A.M."/>
            <person name="Pimentel C."/>
            <person name="Resende D.M."/>
            <person name="Santos C.I."/>
            <person name="Clemente C."/>
            <person name="de Oliveira L.M."/>
            <person name="da Silva S.M."/>
            <person name="Costa D.A."/>
            <person name="Varela-Raposo A."/>
            <person name="Horacio E.C.A."/>
            <person name="Matos M."/>
            <person name="Flores O."/>
            <person name="Ruiz J.C."/>
            <person name="Rodrigues-Pousada C."/>
        </authorList>
    </citation>
    <scope>NUCLEOTIDE SEQUENCE [LARGE SCALE GENOMIC DNA]</scope>
    <source>
        <strain evidence="3">ATCC 19364 / DSM 1382 / NCIMB 9332 / VKM B-1759</strain>
    </source>
</reference>
<accession>T2GCU1</accession>
<dbReference type="KEGG" id="dgg:DGI_2669"/>
<keyword evidence="3" id="KW-1185">Reference proteome</keyword>
<sequence>MRIRATQRGFSLVEMVAALVILGMVAAAGTMGMAEVMRSYVMSTDHLRMAQKTQVALSRMYVELQHLAEVTAGTQTSITYRPRFKFADGVLNPVTLTYTNDNLLLDGDVLLDNVLGFTLRYCTTSDTTCNPTSSFNNATTEVIEVEVTVGGADTGGGSGRSQRTFTTRIQPVIFHFS</sequence>
<dbReference type="Proteomes" id="UP000016587">
    <property type="component" value="Chromosome"/>
</dbReference>
<dbReference type="AlphaFoldDB" id="T2GCU1"/>
<keyword evidence="1" id="KW-1133">Transmembrane helix</keyword>
<evidence type="ECO:0000256" key="1">
    <source>
        <dbReference type="SAM" id="Phobius"/>
    </source>
</evidence>
<organism evidence="2 3">
    <name type="scientific">Megalodesulfovibrio gigas (strain ATCC 19364 / DSM 1382 / NCIMB 9332 / VKM B-1759)</name>
    <name type="common">Desulfovibrio gigas</name>
    <dbReference type="NCBI Taxonomy" id="1121448"/>
    <lineage>
        <taxon>Bacteria</taxon>
        <taxon>Pseudomonadati</taxon>
        <taxon>Thermodesulfobacteriota</taxon>
        <taxon>Desulfovibrionia</taxon>
        <taxon>Desulfovibrionales</taxon>
        <taxon>Desulfovibrionaceae</taxon>
        <taxon>Megalodesulfovibrio</taxon>
    </lineage>
</organism>
<dbReference type="PROSITE" id="PS00409">
    <property type="entry name" value="PROKAR_NTER_METHYL"/>
    <property type="match status" value="1"/>
</dbReference>
<evidence type="ECO:0000313" key="3">
    <source>
        <dbReference type="Proteomes" id="UP000016587"/>
    </source>
</evidence>
<dbReference type="EMBL" id="CP006585">
    <property type="protein sequence ID" value="AGW14400.1"/>
    <property type="molecule type" value="Genomic_DNA"/>
</dbReference>
<proteinExistence type="predicted"/>
<dbReference type="HOGENOM" id="CLU_1515543_0_0_7"/>
<dbReference type="SUPFAM" id="SSF54523">
    <property type="entry name" value="Pili subunits"/>
    <property type="match status" value="1"/>
</dbReference>
<evidence type="ECO:0008006" key="4">
    <source>
        <dbReference type="Google" id="ProtNLM"/>
    </source>
</evidence>
<dbReference type="InterPro" id="IPR045584">
    <property type="entry name" value="Pilin-like"/>
</dbReference>
<dbReference type="PATRIC" id="fig|1121448.10.peg.2625"/>
<dbReference type="eggNOG" id="COG2165">
    <property type="taxonomic scope" value="Bacteria"/>
</dbReference>
<dbReference type="Pfam" id="PF07963">
    <property type="entry name" value="N_methyl"/>
    <property type="match status" value="1"/>
</dbReference>
<feature type="transmembrane region" description="Helical" evidence="1">
    <location>
        <begin position="12"/>
        <end position="34"/>
    </location>
</feature>
<dbReference type="NCBIfam" id="TIGR02532">
    <property type="entry name" value="IV_pilin_GFxxxE"/>
    <property type="match status" value="1"/>
</dbReference>
<protein>
    <recommendedName>
        <fullName evidence="4">Prepilin-type N-terminal cleavage/methylation domain-containing protein</fullName>
    </recommendedName>
</protein>
<keyword evidence="1" id="KW-0812">Transmembrane</keyword>
<dbReference type="STRING" id="1121448.DGI_2669"/>
<gene>
    <name evidence="2" type="ORF">DGI_2669</name>
</gene>
<dbReference type="RefSeq" id="WP_021761413.1">
    <property type="nucleotide sequence ID" value="NC_022444.1"/>
</dbReference>
<keyword evidence="1" id="KW-0472">Membrane</keyword>